<evidence type="ECO:0000256" key="5">
    <source>
        <dbReference type="HAMAP-Rule" id="MF_03188"/>
    </source>
</evidence>
<dbReference type="InterPro" id="IPR029063">
    <property type="entry name" value="SAM-dependent_MTases_sf"/>
</dbReference>
<reference evidence="9" key="1">
    <citation type="journal article" date="2011" name="Genome Biol.">
        <title>Comparative and functional genomics provide insights into the pathogenicity of dermatophytic fungi.</title>
        <authorList>
            <person name="Burmester A."/>
            <person name="Shelest E."/>
            <person name="Gloeckner G."/>
            <person name="Heddergott C."/>
            <person name="Schindler S."/>
            <person name="Staib P."/>
            <person name="Heidel A."/>
            <person name="Felder M."/>
            <person name="Petzold A."/>
            <person name="Szafranski K."/>
            <person name="Feuermann M."/>
            <person name="Pedruzzi I."/>
            <person name="Priebe S."/>
            <person name="Groth M."/>
            <person name="Winkler R."/>
            <person name="Li W."/>
            <person name="Kniemeyer O."/>
            <person name="Schroeckh V."/>
            <person name="Hertweck C."/>
            <person name="Hube B."/>
            <person name="White T.C."/>
            <person name="Platzer M."/>
            <person name="Guthke R."/>
            <person name="Heitman J."/>
            <person name="Woestemeyer J."/>
            <person name="Zipfel P.F."/>
            <person name="Monod M."/>
            <person name="Brakhage A.A."/>
        </authorList>
    </citation>
    <scope>NUCLEOTIDE SEQUENCE [LARGE SCALE GENOMIC DNA]</scope>
    <source>
        <strain evidence="9">HKI 0517</strain>
    </source>
</reference>
<protein>
    <recommendedName>
        <fullName evidence="5">Protein-lysine N-methyltransferase EFM4</fullName>
        <ecNumber evidence="5">2.1.1.-</ecNumber>
    </recommendedName>
    <alternativeName>
        <fullName evidence="5">Elongation factor methyltransferase 4</fullName>
    </alternativeName>
</protein>
<dbReference type="GeneID" id="9580093"/>
<dbReference type="InterPro" id="IPR026635">
    <property type="entry name" value="Efm4/METTL10"/>
</dbReference>
<evidence type="ECO:0000313" key="9">
    <source>
        <dbReference type="Proteomes" id="UP000008383"/>
    </source>
</evidence>
<dbReference type="Proteomes" id="UP000008383">
    <property type="component" value="Unassembled WGS sequence"/>
</dbReference>
<dbReference type="HAMAP" id="MF_03188">
    <property type="entry name" value="Methyltr_EFM4"/>
    <property type="match status" value="1"/>
</dbReference>
<keyword evidence="4 5" id="KW-0949">S-adenosyl-L-methionine</keyword>
<evidence type="ECO:0000256" key="3">
    <source>
        <dbReference type="ARBA" id="ARBA00022679"/>
    </source>
</evidence>
<keyword evidence="9" id="KW-1185">Reference proteome</keyword>
<feature type="compositionally biased region" description="Acidic residues" evidence="6">
    <location>
        <begin position="63"/>
        <end position="84"/>
    </location>
</feature>
<dbReference type="SUPFAM" id="SSF53335">
    <property type="entry name" value="S-adenosyl-L-methionine-dependent methyltransferases"/>
    <property type="match status" value="1"/>
</dbReference>
<sequence length="325" mass="35876">MSLEEEQGGSHPQNLEPSELGTKEYHDRGADCGICSWERYYDSSLAHFLSSKRDGRRRRDEQQADGEDEDEDDDDGQGEDDDSDIGTSWFSEHNAPQKVLDFMASEKFPLAPDYSQAGRESSILDLGTGNGSMLTLLREEGGFSGPMVGVDYSVKSIELARQLAGQGDGGQGQDQGQGQGQGKGYEGIRFEVWDILDPRHEADIRSGMFGKEVDWFPFEQGGFDIVLDKGTFDAVSLSAEGGSRRICEKYPGVALGLVRKGGFLIITSCNWTESELVSWFTAKDHGDGDGDGDCFTVYDRVEYPKFRFGGREGQGVCTICFQRNR</sequence>
<dbReference type="Gene3D" id="3.40.50.150">
    <property type="entry name" value="Vaccinia Virus protein VP39"/>
    <property type="match status" value="1"/>
</dbReference>
<comment type="similarity">
    <text evidence="5">Belongs to the class I-like SAM-binding methyltransferase superfamily. EFM4 family.</text>
</comment>
<dbReference type="EC" id="2.1.1.-" evidence="5"/>
<dbReference type="GO" id="GO:0032259">
    <property type="term" value="P:methylation"/>
    <property type="evidence" value="ECO:0007669"/>
    <property type="project" value="UniProtKB-KW"/>
</dbReference>
<feature type="compositionally biased region" description="Gly residues" evidence="6">
    <location>
        <begin position="166"/>
        <end position="183"/>
    </location>
</feature>
<evidence type="ECO:0000256" key="1">
    <source>
        <dbReference type="ARBA" id="ARBA00022490"/>
    </source>
</evidence>
<comment type="caution">
    <text evidence="8">The sequence shown here is derived from an EMBL/GenBank/DDBJ whole genome shotgun (WGS) entry which is preliminary data.</text>
</comment>
<keyword evidence="3 5" id="KW-0808">Transferase</keyword>
<dbReference type="GO" id="GO:0005737">
    <property type="term" value="C:cytoplasm"/>
    <property type="evidence" value="ECO:0007669"/>
    <property type="project" value="UniProtKB-SubCell"/>
</dbReference>
<evidence type="ECO:0000259" key="7">
    <source>
        <dbReference type="Pfam" id="PF13847"/>
    </source>
</evidence>
<dbReference type="EMBL" id="ACYE01000392">
    <property type="protein sequence ID" value="EFE38500.1"/>
    <property type="molecule type" value="Genomic_DNA"/>
</dbReference>
<evidence type="ECO:0000256" key="4">
    <source>
        <dbReference type="ARBA" id="ARBA00022691"/>
    </source>
</evidence>
<organism evidence="8 9">
    <name type="scientific">Trichophyton verrucosum (strain HKI 0517)</name>
    <dbReference type="NCBI Taxonomy" id="663202"/>
    <lineage>
        <taxon>Eukaryota</taxon>
        <taxon>Fungi</taxon>
        <taxon>Dikarya</taxon>
        <taxon>Ascomycota</taxon>
        <taxon>Pezizomycotina</taxon>
        <taxon>Eurotiomycetes</taxon>
        <taxon>Eurotiomycetidae</taxon>
        <taxon>Onygenales</taxon>
        <taxon>Arthrodermataceae</taxon>
        <taxon>Trichophyton</taxon>
    </lineage>
</organism>
<name>D4DI22_TRIVH</name>
<dbReference type="RefSeq" id="XP_003019145.1">
    <property type="nucleotide sequence ID" value="XM_003019099.1"/>
</dbReference>
<feature type="compositionally biased region" description="Basic and acidic residues" evidence="6">
    <location>
        <begin position="51"/>
        <end position="62"/>
    </location>
</feature>
<evidence type="ECO:0000313" key="8">
    <source>
        <dbReference type="EMBL" id="EFE38500.1"/>
    </source>
</evidence>
<keyword evidence="5" id="KW-0813">Transport</keyword>
<dbReference type="InterPro" id="IPR025714">
    <property type="entry name" value="Methyltranfer_dom"/>
</dbReference>
<feature type="domain" description="Methyltransferase" evidence="7">
    <location>
        <begin position="121"/>
        <end position="277"/>
    </location>
</feature>
<dbReference type="HOGENOM" id="CLU_044783_1_1_1"/>
<proteinExistence type="inferred from homology"/>
<dbReference type="GO" id="GO:0016279">
    <property type="term" value="F:protein-lysine N-methyltransferase activity"/>
    <property type="evidence" value="ECO:0007669"/>
    <property type="project" value="UniProtKB-UniRule"/>
</dbReference>
<gene>
    <name evidence="5" type="primary">EFM4</name>
    <name evidence="8" type="ORF">TRV_06829</name>
</gene>
<accession>D4DI22</accession>
<dbReference type="GO" id="GO:0016192">
    <property type="term" value="P:vesicle-mediated transport"/>
    <property type="evidence" value="ECO:0007669"/>
    <property type="project" value="UniProtKB-UniRule"/>
</dbReference>
<dbReference type="KEGG" id="tve:TRV_06829"/>
<feature type="region of interest" description="Disordered" evidence="6">
    <location>
        <begin position="51"/>
        <end position="90"/>
    </location>
</feature>
<feature type="region of interest" description="Disordered" evidence="6">
    <location>
        <begin position="1"/>
        <end position="27"/>
    </location>
</feature>
<dbReference type="PANTHER" id="PTHR12843">
    <property type="entry name" value="PROTEIN-LYSINE N-METHYLTRANSFERASE METTL10"/>
    <property type="match status" value="1"/>
</dbReference>
<evidence type="ECO:0000256" key="6">
    <source>
        <dbReference type="SAM" id="MobiDB-lite"/>
    </source>
</evidence>
<evidence type="ECO:0000256" key="2">
    <source>
        <dbReference type="ARBA" id="ARBA00022603"/>
    </source>
</evidence>
<dbReference type="AlphaFoldDB" id="D4DI22"/>
<dbReference type="PANTHER" id="PTHR12843:SF5">
    <property type="entry name" value="EEF1A LYSINE METHYLTRANSFERASE 2"/>
    <property type="match status" value="1"/>
</dbReference>
<dbReference type="Pfam" id="PF13847">
    <property type="entry name" value="Methyltransf_31"/>
    <property type="match status" value="1"/>
</dbReference>
<comment type="subcellular location">
    <subcellularLocation>
        <location evidence="5">Cytoplasm</location>
    </subcellularLocation>
</comment>
<keyword evidence="2 5" id="KW-0489">Methyltransferase</keyword>
<keyword evidence="1 5" id="KW-0963">Cytoplasm</keyword>
<feature type="region of interest" description="Disordered" evidence="6">
    <location>
        <begin position="163"/>
        <end position="183"/>
    </location>
</feature>
<dbReference type="OrthoDB" id="10069295at2759"/>
<comment type="function">
    <text evidence="5">S-adenosyl-L-methionine-dependent protein-lysine N-methyltransferase that mono- and dimethylates elongation factor 1-alpha at 'Lys-316'. May play a role in intracellular transport.</text>
</comment>